<dbReference type="EMBL" id="RBQB01000163">
    <property type="protein sequence ID" value="RMO89604.1"/>
    <property type="molecule type" value="Genomic_DNA"/>
</dbReference>
<comment type="caution">
    <text evidence="1">The sequence shown here is derived from an EMBL/GenBank/DDBJ whole genome shotgun (WGS) entry which is preliminary data.</text>
</comment>
<evidence type="ECO:0000313" key="1">
    <source>
        <dbReference type="EMBL" id="RMO89604.1"/>
    </source>
</evidence>
<protein>
    <submittedName>
        <fullName evidence="1">Uncharacterized protein</fullName>
    </submittedName>
</protein>
<dbReference type="Proteomes" id="UP000279372">
    <property type="component" value="Unassembled WGS sequence"/>
</dbReference>
<dbReference type="AlphaFoldDB" id="A0A3M3Z6N9"/>
<accession>A0A3M3Z6N9</accession>
<sequence>MGFESQSVKLARLSEANKLLSSELDTAILLDAAKVFQKASFH</sequence>
<reference evidence="1 2" key="1">
    <citation type="submission" date="2018-08" db="EMBL/GenBank/DDBJ databases">
        <title>Recombination of ecologically and evolutionarily significant loci maintains genetic cohesion in the Pseudomonas syringae species complex.</title>
        <authorList>
            <person name="Dillon M."/>
            <person name="Thakur S."/>
            <person name="Almeida R.N.D."/>
            <person name="Weir B.S."/>
            <person name="Guttman D.S."/>
        </authorList>
    </citation>
    <scope>NUCLEOTIDE SEQUENCE [LARGE SCALE GENOMIC DNA]</scope>
    <source>
        <strain evidence="1 2">ICMP 8902</strain>
    </source>
</reference>
<gene>
    <name evidence="1" type="ORF">ALQ33_200063</name>
</gene>
<name>A0A3M3Z6N9_9PSED</name>
<evidence type="ECO:0000313" key="2">
    <source>
        <dbReference type="Proteomes" id="UP000279372"/>
    </source>
</evidence>
<proteinExistence type="predicted"/>
<organism evidence="1 2">
    <name type="scientific">Pseudomonas syringae pv. philadelphi</name>
    <dbReference type="NCBI Taxonomy" id="251706"/>
    <lineage>
        <taxon>Bacteria</taxon>
        <taxon>Pseudomonadati</taxon>
        <taxon>Pseudomonadota</taxon>
        <taxon>Gammaproteobacteria</taxon>
        <taxon>Pseudomonadales</taxon>
        <taxon>Pseudomonadaceae</taxon>
        <taxon>Pseudomonas</taxon>
    </lineage>
</organism>